<gene>
    <name evidence="3" type="ORF">ECRASSUSDP1_LOCUS12201</name>
</gene>
<reference evidence="3" key="1">
    <citation type="submission" date="2023-07" db="EMBL/GenBank/DDBJ databases">
        <authorList>
            <consortium name="AG Swart"/>
            <person name="Singh M."/>
            <person name="Singh A."/>
            <person name="Seah K."/>
            <person name="Emmerich C."/>
        </authorList>
    </citation>
    <scope>NUCLEOTIDE SEQUENCE</scope>
    <source>
        <strain evidence="3">DP1</strain>
    </source>
</reference>
<accession>A0AAD1UPY9</accession>
<feature type="region of interest" description="Disordered" evidence="1">
    <location>
        <begin position="248"/>
        <end position="269"/>
    </location>
</feature>
<evidence type="ECO:0000256" key="1">
    <source>
        <dbReference type="SAM" id="MobiDB-lite"/>
    </source>
</evidence>
<dbReference type="EMBL" id="CAMPGE010012095">
    <property type="protein sequence ID" value="CAI2370882.1"/>
    <property type="molecule type" value="Genomic_DNA"/>
</dbReference>
<dbReference type="Gene3D" id="3.15.10.10">
    <property type="entry name" value="Bactericidal permeability-increasing protein, domain 1"/>
    <property type="match status" value="1"/>
</dbReference>
<evidence type="ECO:0000313" key="4">
    <source>
        <dbReference type="Proteomes" id="UP001295684"/>
    </source>
</evidence>
<evidence type="ECO:0000256" key="2">
    <source>
        <dbReference type="SAM" id="SignalP"/>
    </source>
</evidence>
<keyword evidence="2" id="KW-0732">Signal</keyword>
<comment type="caution">
    <text evidence="3">The sequence shown here is derived from an EMBL/GenBank/DDBJ whole genome shotgun (WGS) entry which is preliminary data.</text>
</comment>
<proteinExistence type="predicted"/>
<protein>
    <recommendedName>
        <fullName evidence="5">Lipid-binding serum glycoprotein N-terminal domain-containing protein</fullName>
    </recommendedName>
</protein>
<evidence type="ECO:0000313" key="3">
    <source>
        <dbReference type="EMBL" id="CAI2370882.1"/>
    </source>
</evidence>
<organism evidence="3 4">
    <name type="scientific">Euplotes crassus</name>
    <dbReference type="NCBI Taxonomy" id="5936"/>
    <lineage>
        <taxon>Eukaryota</taxon>
        <taxon>Sar</taxon>
        <taxon>Alveolata</taxon>
        <taxon>Ciliophora</taxon>
        <taxon>Intramacronucleata</taxon>
        <taxon>Spirotrichea</taxon>
        <taxon>Hypotrichia</taxon>
        <taxon>Euplotida</taxon>
        <taxon>Euplotidae</taxon>
        <taxon>Moneuplotes</taxon>
    </lineage>
</organism>
<feature type="signal peptide" evidence="2">
    <location>
        <begin position="1"/>
        <end position="17"/>
    </location>
</feature>
<keyword evidence="4" id="KW-1185">Reference proteome</keyword>
<sequence>MNKNLILILLIPLLVVAEEYEAVAVGMKALYAKKVLEQIVIDTPMDINIDKAKHGKLSMSSVNLTIDPPRPEDVEIDFDEKNNSITIEMKNQQFHFDTLVTIQKASFKINGSAKTVGNIDSLKISFGLTTREGEYTDVPVIDVKDIEVKLNEKGWTIGLSTKWLDFMVKPVKGLIKQLAMEFVSQIIEEKTEEIIVGLIHEELTRVSGRFMIDDGVLVDMDVLDEIQIKDGLLTLPYYATYYLPEGSDTTDHEAEEGESDCEHEQDSETKLEKKYKNNYKKTKEWLHTVDCIELNQSVKFCFAFADFEEQIENVDEYFTKVEKYFLPTLNSIYNGDAIILEGEE</sequence>
<dbReference type="Proteomes" id="UP001295684">
    <property type="component" value="Unassembled WGS sequence"/>
</dbReference>
<evidence type="ECO:0008006" key="5">
    <source>
        <dbReference type="Google" id="ProtNLM"/>
    </source>
</evidence>
<feature type="compositionally biased region" description="Basic and acidic residues" evidence="1">
    <location>
        <begin position="260"/>
        <end position="269"/>
    </location>
</feature>
<name>A0AAD1UPY9_EUPCR</name>
<feature type="chain" id="PRO_5042079198" description="Lipid-binding serum glycoprotein N-terminal domain-containing protein" evidence="2">
    <location>
        <begin position="18"/>
        <end position="344"/>
    </location>
</feature>
<dbReference type="AlphaFoldDB" id="A0AAD1UPY9"/>